<evidence type="ECO:0000313" key="3">
    <source>
        <dbReference type="Proteomes" id="UP000003136"/>
    </source>
</evidence>
<reference evidence="2 3" key="1">
    <citation type="submission" date="2008-11" db="EMBL/GenBank/DDBJ databases">
        <title>Draft genome sequence of Bacteroides pectinophilus (ATCC 43243).</title>
        <authorList>
            <person name="Sudarsanam P."/>
            <person name="Ley R."/>
            <person name="Guruge J."/>
            <person name="Turnbaugh P.J."/>
            <person name="Mahowald M."/>
            <person name="Liep D."/>
            <person name="Gordon J."/>
        </authorList>
    </citation>
    <scope>NUCLEOTIDE SEQUENCE [LARGE SCALE GENOMIC DNA]</scope>
    <source>
        <strain evidence="2 3">ATCC 43243</strain>
    </source>
</reference>
<proteinExistence type="predicted"/>
<dbReference type="EMBL" id="ABVQ01000033">
    <property type="protein sequence ID" value="EEC58617.1"/>
    <property type="molecule type" value="Genomic_DNA"/>
</dbReference>
<accession>B7ANW0</accession>
<feature type="compositionally biased region" description="Low complexity" evidence="1">
    <location>
        <begin position="33"/>
        <end position="43"/>
    </location>
</feature>
<dbReference type="STRING" id="483218.BACPEC_00364"/>
<protein>
    <submittedName>
        <fullName evidence="2">Uncharacterized protein</fullName>
    </submittedName>
</protein>
<keyword evidence="3" id="KW-1185">Reference proteome</keyword>
<evidence type="ECO:0000256" key="1">
    <source>
        <dbReference type="SAM" id="MobiDB-lite"/>
    </source>
</evidence>
<comment type="caution">
    <text evidence="2">The sequence shown here is derived from an EMBL/GenBank/DDBJ whole genome shotgun (WGS) entry which is preliminary data.</text>
</comment>
<dbReference type="AlphaFoldDB" id="B7ANW0"/>
<gene>
    <name evidence="2" type="ORF">BACPEC_00364</name>
</gene>
<evidence type="ECO:0000313" key="2">
    <source>
        <dbReference type="EMBL" id="EEC58617.1"/>
    </source>
</evidence>
<organism evidence="2 3">
    <name type="scientific">[Bacteroides] pectinophilus ATCC 43243</name>
    <dbReference type="NCBI Taxonomy" id="483218"/>
    <lineage>
        <taxon>Bacteria</taxon>
        <taxon>Bacillati</taxon>
        <taxon>Bacillota</taxon>
        <taxon>Clostridia</taxon>
        <taxon>Eubacteriales</taxon>
    </lineage>
</organism>
<dbReference type="HOGENOM" id="CLU_2876516_0_0_9"/>
<feature type="region of interest" description="Disordered" evidence="1">
    <location>
        <begin position="21"/>
        <end position="43"/>
    </location>
</feature>
<reference evidence="2 3" key="2">
    <citation type="submission" date="2008-11" db="EMBL/GenBank/DDBJ databases">
        <authorList>
            <person name="Fulton L."/>
            <person name="Clifton S."/>
            <person name="Fulton B."/>
            <person name="Xu J."/>
            <person name="Minx P."/>
            <person name="Pepin K.H."/>
            <person name="Johnson M."/>
            <person name="Bhonagiri V."/>
            <person name="Nash W.E."/>
            <person name="Mardis E.R."/>
            <person name="Wilson R.K."/>
        </authorList>
    </citation>
    <scope>NUCLEOTIDE SEQUENCE [LARGE SCALE GENOMIC DNA]</scope>
    <source>
        <strain evidence="2 3">ATCC 43243</strain>
    </source>
</reference>
<name>B7ANW0_9FIRM</name>
<dbReference type="Proteomes" id="UP000003136">
    <property type="component" value="Unassembled WGS sequence"/>
</dbReference>
<sequence>MMIGRPKKVCDAYSRMNVPGAIKTKSARKSDSSKAAQNAAKKNVQKQLRAGTIREKLCASLVL</sequence>